<dbReference type="OrthoDB" id="291221at2759"/>
<comment type="caution">
    <text evidence="1">The sequence shown here is derived from an EMBL/GenBank/DDBJ whole genome shotgun (WGS) entry which is preliminary data.</text>
</comment>
<protein>
    <submittedName>
        <fullName evidence="1">Uncharacterized protein</fullName>
    </submittedName>
</protein>
<reference evidence="1" key="1">
    <citation type="submission" date="2019-06" db="EMBL/GenBank/DDBJ databases">
        <authorList>
            <person name="Zheng W."/>
        </authorList>
    </citation>
    <scope>NUCLEOTIDE SEQUENCE</scope>
    <source>
        <strain evidence="1">QDHG01</strain>
    </source>
</reference>
<evidence type="ECO:0000313" key="1">
    <source>
        <dbReference type="EMBL" id="TNV70861.1"/>
    </source>
</evidence>
<dbReference type="AlphaFoldDB" id="A0A8J8N9K9"/>
<name>A0A8J8N9K9_HALGN</name>
<sequence>MPYCEYLVKQIEDVPLSHLMKEFSEQRLFFQQQIGKFVTELCNRNCSVPQLSEFLIKYLCFLSFVQEKGVQVVVSLWKEQRELVTVSTAIEYFNQQFIIFGGKLRREMAVRSLTLETKTPLKFAKTREWIKKQEQ</sequence>
<evidence type="ECO:0000313" key="2">
    <source>
        <dbReference type="Proteomes" id="UP000785679"/>
    </source>
</evidence>
<dbReference type="EMBL" id="RRYP01032075">
    <property type="protein sequence ID" value="TNV70861.1"/>
    <property type="molecule type" value="Genomic_DNA"/>
</dbReference>
<dbReference type="Proteomes" id="UP000785679">
    <property type="component" value="Unassembled WGS sequence"/>
</dbReference>
<organism evidence="1 2">
    <name type="scientific">Halteria grandinella</name>
    <dbReference type="NCBI Taxonomy" id="5974"/>
    <lineage>
        <taxon>Eukaryota</taxon>
        <taxon>Sar</taxon>
        <taxon>Alveolata</taxon>
        <taxon>Ciliophora</taxon>
        <taxon>Intramacronucleata</taxon>
        <taxon>Spirotrichea</taxon>
        <taxon>Stichotrichia</taxon>
        <taxon>Sporadotrichida</taxon>
        <taxon>Halteriidae</taxon>
        <taxon>Halteria</taxon>
    </lineage>
</organism>
<proteinExistence type="predicted"/>
<gene>
    <name evidence="1" type="ORF">FGO68_gene2809</name>
</gene>
<keyword evidence="2" id="KW-1185">Reference proteome</keyword>
<accession>A0A8J8N9K9</accession>